<reference evidence="4" key="2">
    <citation type="journal article" date="2016" name="Mol. Ecol.">
        <title>Population genomics of the filarial nematode parasite Wuchereria bancrofti from mosquitoes.</title>
        <authorList>
            <person name="Small S.T."/>
            <person name="Reimer L.J."/>
            <person name="Tisch D.J."/>
            <person name="King C.L."/>
            <person name="Christensen B.M."/>
            <person name="Siba P.M."/>
            <person name="Kazura J.W."/>
            <person name="Serre D."/>
            <person name="Zimmerman P.A."/>
        </authorList>
    </citation>
    <scope>NUCLEOTIDE SEQUENCE</scope>
    <source>
        <strain evidence="4">pt0022</strain>
    </source>
</reference>
<organism evidence="4 5">
    <name type="scientific">Wuchereria bancrofti</name>
    <dbReference type="NCBI Taxonomy" id="6293"/>
    <lineage>
        <taxon>Eukaryota</taxon>
        <taxon>Metazoa</taxon>
        <taxon>Ecdysozoa</taxon>
        <taxon>Nematoda</taxon>
        <taxon>Chromadorea</taxon>
        <taxon>Rhabditida</taxon>
        <taxon>Spirurina</taxon>
        <taxon>Spiruromorpha</taxon>
        <taxon>Filarioidea</taxon>
        <taxon>Onchocercidae</taxon>
        <taxon>Wuchereria</taxon>
    </lineage>
</organism>
<sequence>MIISIKLNVILLSCLPLAALFVTERSTKMCQLCLSEMVGIIHILNDSKTTILAKIDDKCDKICGMDMELYRVCVTTMSKIYLKIADQMEKEFNPNNFCKKMHICPKYL</sequence>
<feature type="signal peptide" evidence="2">
    <location>
        <begin position="1"/>
        <end position="20"/>
    </location>
</feature>
<dbReference type="InterPro" id="IPR011001">
    <property type="entry name" value="Saposin-like"/>
</dbReference>
<dbReference type="Gene3D" id="1.10.225.10">
    <property type="entry name" value="Saposin-like"/>
    <property type="match status" value="1"/>
</dbReference>
<evidence type="ECO:0000256" key="1">
    <source>
        <dbReference type="ARBA" id="ARBA00023157"/>
    </source>
</evidence>
<proteinExistence type="predicted"/>
<dbReference type="AlphaFoldDB" id="A0AAF5Q4D3"/>
<keyword evidence="1" id="KW-1015">Disulfide bond</keyword>
<keyword evidence="2" id="KW-0732">Signal</keyword>
<dbReference type="Proteomes" id="UP000093561">
    <property type="component" value="Unassembled WGS sequence"/>
</dbReference>
<evidence type="ECO:0000256" key="2">
    <source>
        <dbReference type="SAM" id="SignalP"/>
    </source>
</evidence>
<name>A0AAF5Q4D3_WUCBA</name>
<reference evidence="5" key="3">
    <citation type="submission" date="2024-02" db="UniProtKB">
        <authorList>
            <consortium name="WormBaseParasite"/>
        </authorList>
    </citation>
    <scope>IDENTIFICATION</scope>
    <source>
        <strain evidence="5">pt0022</strain>
    </source>
</reference>
<dbReference type="PROSITE" id="PS50015">
    <property type="entry name" value="SAP_B"/>
    <property type="match status" value="1"/>
</dbReference>
<dbReference type="InterPro" id="IPR008139">
    <property type="entry name" value="SaposinB_dom"/>
</dbReference>
<feature type="domain" description="Saposin B-type" evidence="3">
    <location>
        <begin position="26"/>
        <end position="108"/>
    </location>
</feature>
<feature type="chain" id="PRO_5042180934" description="Saposin B-type domain-containing protein" evidence="2">
    <location>
        <begin position="21"/>
        <end position="108"/>
    </location>
</feature>
<accession>A0AAF5Q4D3</accession>
<evidence type="ECO:0000313" key="5">
    <source>
        <dbReference type="WBParaSite" id="mrna-Wban_09490"/>
    </source>
</evidence>
<dbReference type="SUPFAM" id="SSF47862">
    <property type="entry name" value="Saposin"/>
    <property type="match status" value="1"/>
</dbReference>
<evidence type="ECO:0000259" key="3">
    <source>
        <dbReference type="PROSITE" id="PS50015"/>
    </source>
</evidence>
<dbReference type="WBParaSite" id="mrna-Wban_09490">
    <property type="protein sequence ID" value="mrna-Wban_09490"/>
    <property type="gene ID" value="Wban_09490"/>
</dbReference>
<reference evidence="4" key="1">
    <citation type="submission" date="2015-03" db="EMBL/GenBank/DDBJ databases">
        <title>Wuchereria bancrofti Genome Sequencing Papua New Guinea Strain.</title>
        <authorList>
            <person name="Small S.T."/>
            <person name="Serre D."/>
            <person name="Zimmerman P.A."/>
        </authorList>
    </citation>
    <scope>NUCLEOTIDE SEQUENCE [LARGE SCALE GENOMIC DNA]</scope>
    <source>
        <strain evidence="4">pt0022</strain>
    </source>
</reference>
<protein>
    <recommendedName>
        <fullName evidence="3">Saposin B-type domain-containing protein</fullName>
    </recommendedName>
</protein>
<evidence type="ECO:0000313" key="4">
    <source>
        <dbReference type="Proteomes" id="UP000093561"/>
    </source>
</evidence>